<dbReference type="InterPro" id="IPR050166">
    <property type="entry name" value="ABC_transporter_ATP-bind"/>
</dbReference>
<keyword evidence="6" id="KW-1185">Reference proteome</keyword>
<dbReference type="AlphaFoldDB" id="W1Q437"/>
<dbReference type="InterPro" id="IPR017871">
    <property type="entry name" value="ABC_transporter-like_CS"/>
</dbReference>
<evidence type="ECO:0000256" key="1">
    <source>
        <dbReference type="ARBA" id="ARBA00022448"/>
    </source>
</evidence>
<evidence type="ECO:0000256" key="3">
    <source>
        <dbReference type="ARBA" id="ARBA00022840"/>
    </source>
</evidence>
<protein>
    <submittedName>
        <fullName evidence="5">ABC transporter, ATP-binding protein</fullName>
    </submittedName>
</protein>
<feature type="domain" description="ABC transporter" evidence="4">
    <location>
        <begin position="2"/>
        <end position="227"/>
    </location>
</feature>
<gene>
    <name evidence="5" type="ORF">GCWU000182_000734</name>
</gene>
<keyword evidence="1" id="KW-0813">Transport</keyword>
<evidence type="ECO:0000256" key="2">
    <source>
        <dbReference type="ARBA" id="ARBA00022741"/>
    </source>
</evidence>
<name>W1Q437_ABIDE</name>
<dbReference type="HOGENOM" id="CLU_000604_1_22_9"/>
<accession>W1Q437</accession>
<dbReference type="SUPFAM" id="SSF52540">
    <property type="entry name" value="P-loop containing nucleoside triphosphate hydrolases"/>
    <property type="match status" value="1"/>
</dbReference>
<dbReference type="GO" id="GO:0005524">
    <property type="term" value="F:ATP binding"/>
    <property type="evidence" value="ECO:0007669"/>
    <property type="project" value="UniProtKB-KW"/>
</dbReference>
<dbReference type="Gene3D" id="3.40.50.300">
    <property type="entry name" value="P-loop containing nucleotide triphosphate hydrolases"/>
    <property type="match status" value="1"/>
</dbReference>
<sequence length="251" mass="27875">MLEIRDLAYGYDQQMVIQDVNLQVAAGQTVAILGRSGVGKTTLFNLIAGILPVQSGSISLGGQPLAPGQVSYMLQKDMLFEHLTLVDNVALPLVVSGVKKSQARAEANQLLQEFKLAPWAQHYPKSLSGGMRQRAAFLRTACFKRQWVLLDEAFGALDAVTRRQLHQWFLHYKQQMGWSTLLITHDVDEALILADKVYVMGGKPGTLQAVHDIQLDKSDFEAIGFSPEFLRYKRQLLDDLAKGVLPEDALI</sequence>
<keyword evidence="2" id="KW-0547">Nucleotide-binding</keyword>
<dbReference type="PANTHER" id="PTHR42788">
    <property type="entry name" value="TAURINE IMPORT ATP-BINDING PROTEIN-RELATED"/>
    <property type="match status" value="1"/>
</dbReference>
<evidence type="ECO:0000313" key="6">
    <source>
        <dbReference type="Proteomes" id="UP000019050"/>
    </source>
</evidence>
<dbReference type="GO" id="GO:0016887">
    <property type="term" value="F:ATP hydrolysis activity"/>
    <property type="evidence" value="ECO:0007669"/>
    <property type="project" value="InterPro"/>
</dbReference>
<dbReference type="SMART" id="SM00382">
    <property type="entry name" value="AAA"/>
    <property type="match status" value="1"/>
</dbReference>
<dbReference type="InterPro" id="IPR003593">
    <property type="entry name" value="AAA+_ATPase"/>
</dbReference>
<dbReference type="eggNOG" id="COG1116">
    <property type="taxonomic scope" value="Bacteria"/>
</dbReference>
<dbReference type="Pfam" id="PF00005">
    <property type="entry name" value="ABC_tran"/>
    <property type="match status" value="1"/>
</dbReference>
<proteinExistence type="predicted"/>
<dbReference type="PROSITE" id="PS50893">
    <property type="entry name" value="ABC_TRANSPORTER_2"/>
    <property type="match status" value="1"/>
</dbReference>
<evidence type="ECO:0000259" key="4">
    <source>
        <dbReference type="PROSITE" id="PS50893"/>
    </source>
</evidence>
<dbReference type="STRING" id="592010.GCWU000182_000734"/>
<dbReference type="Proteomes" id="UP000019050">
    <property type="component" value="Unassembled WGS sequence"/>
</dbReference>
<evidence type="ECO:0000313" key="5">
    <source>
        <dbReference type="EMBL" id="ESK66000.1"/>
    </source>
</evidence>
<comment type="caution">
    <text evidence="5">The sequence shown here is derived from an EMBL/GenBank/DDBJ whole genome shotgun (WGS) entry which is preliminary data.</text>
</comment>
<dbReference type="InterPro" id="IPR003439">
    <property type="entry name" value="ABC_transporter-like_ATP-bd"/>
</dbReference>
<dbReference type="InterPro" id="IPR027417">
    <property type="entry name" value="P-loop_NTPase"/>
</dbReference>
<reference evidence="5" key="1">
    <citation type="submission" date="2013-06" db="EMBL/GenBank/DDBJ databases">
        <authorList>
            <person name="Weinstock G."/>
            <person name="Sodergren E."/>
            <person name="Clifton S."/>
            <person name="Fulton L."/>
            <person name="Fulton B."/>
            <person name="Courtney L."/>
            <person name="Fronick C."/>
            <person name="Harrison M."/>
            <person name="Strong C."/>
            <person name="Farmer C."/>
            <person name="Delahaunty K."/>
            <person name="Markovic C."/>
            <person name="Hall O."/>
            <person name="Minx P."/>
            <person name="Tomlinson C."/>
            <person name="Mitreva M."/>
            <person name="Nelson J."/>
            <person name="Hou S."/>
            <person name="Wollam A."/>
            <person name="Pepin K.H."/>
            <person name="Johnson M."/>
            <person name="Bhonagiri V."/>
            <person name="Nash W.E."/>
            <person name="Warren W."/>
            <person name="Chinwalla A."/>
            <person name="Mardis E.R."/>
            <person name="Wilson R.K."/>
        </authorList>
    </citation>
    <scope>NUCLEOTIDE SEQUENCE [LARGE SCALE GENOMIC DNA]</scope>
    <source>
        <strain evidence="5">ATCC 49176</strain>
    </source>
</reference>
<dbReference type="PROSITE" id="PS00211">
    <property type="entry name" value="ABC_TRANSPORTER_1"/>
    <property type="match status" value="1"/>
</dbReference>
<dbReference type="PANTHER" id="PTHR42788:SF2">
    <property type="entry name" value="ABC TRANSPORTER ATP-BINDING PROTEIN"/>
    <property type="match status" value="1"/>
</dbReference>
<keyword evidence="3 5" id="KW-0067">ATP-binding</keyword>
<organism evidence="5 6">
    <name type="scientific">Abiotrophia defectiva ATCC 49176</name>
    <dbReference type="NCBI Taxonomy" id="592010"/>
    <lineage>
        <taxon>Bacteria</taxon>
        <taxon>Bacillati</taxon>
        <taxon>Bacillota</taxon>
        <taxon>Bacilli</taxon>
        <taxon>Lactobacillales</taxon>
        <taxon>Aerococcaceae</taxon>
        <taxon>Abiotrophia</taxon>
    </lineage>
</organism>
<dbReference type="EMBL" id="ACIN03000004">
    <property type="protein sequence ID" value="ESK66000.1"/>
    <property type="molecule type" value="Genomic_DNA"/>
</dbReference>